<dbReference type="AlphaFoldDB" id="A0A1I3ZIH3"/>
<dbReference type="EMBL" id="FOQY01000025">
    <property type="protein sequence ID" value="SFK43867.1"/>
    <property type="molecule type" value="Genomic_DNA"/>
</dbReference>
<name>A0A1I3ZIH3_9ACTN</name>
<protein>
    <submittedName>
        <fullName evidence="2">Germacradienol/geosmin synthase</fullName>
    </submittedName>
</protein>
<keyword evidence="3" id="KW-1185">Reference proteome</keyword>
<evidence type="ECO:0000313" key="2">
    <source>
        <dbReference type="EMBL" id="SFK43867.1"/>
    </source>
</evidence>
<evidence type="ECO:0000313" key="3">
    <source>
        <dbReference type="Proteomes" id="UP000199111"/>
    </source>
</evidence>
<proteinExistence type="predicted"/>
<organism evidence="2 3">
    <name type="scientific">Streptosporangium canum</name>
    <dbReference type="NCBI Taxonomy" id="324952"/>
    <lineage>
        <taxon>Bacteria</taxon>
        <taxon>Bacillati</taxon>
        <taxon>Actinomycetota</taxon>
        <taxon>Actinomycetes</taxon>
        <taxon>Streptosporangiales</taxon>
        <taxon>Streptosporangiaceae</taxon>
        <taxon>Streptosporangium</taxon>
    </lineage>
</organism>
<feature type="region of interest" description="Disordered" evidence="1">
    <location>
        <begin position="1"/>
        <end position="49"/>
    </location>
</feature>
<reference evidence="3" key="1">
    <citation type="submission" date="2016-10" db="EMBL/GenBank/DDBJ databases">
        <authorList>
            <person name="Varghese N."/>
            <person name="Submissions S."/>
        </authorList>
    </citation>
    <scope>NUCLEOTIDE SEQUENCE [LARGE SCALE GENOMIC DNA]</scope>
    <source>
        <strain evidence="3">CGMCC 4.2126</strain>
    </source>
</reference>
<accession>A0A1I3ZIH3</accession>
<dbReference type="Proteomes" id="UP000199111">
    <property type="component" value="Unassembled WGS sequence"/>
</dbReference>
<evidence type="ECO:0000256" key="1">
    <source>
        <dbReference type="SAM" id="MobiDB-lite"/>
    </source>
</evidence>
<gene>
    <name evidence="2" type="ORF">SAMN05216275_12534</name>
</gene>
<sequence length="49" mass="5453">MRPRALTGFRMPYPARLNPRLDGTRAPVKGWPHGRGTPGSGARRRAPCR</sequence>